<feature type="compositionally biased region" description="Polar residues" evidence="3">
    <location>
        <begin position="620"/>
        <end position="634"/>
    </location>
</feature>
<feature type="compositionally biased region" description="Basic and acidic residues" evidence="3">
    <location>
        <begin position="720"/>
        <end position="731"/>
    </location>
</feature>
<feature type="region of interest" description="Disordered" evidence="3">
    <location>
        <begin position="620"/>
        <end position="850"/>
    </location>
</feature>
<comment type="caution">
    <text evidence="5">The sequence shown here is derived from an EMBL/GenBank/DDBJ whole genome shotgun (WGS) entry which is preliminary data.</text>
</comment>
<feature type="region of interest" description="Disordered" evidence="3">
    <location>
        <begin position="360"/>
        <end position="403"/>
    </location>
</feature>
<feature type="compositionally biased region" description="Basic and acidic residues" evidence="3">
    <location>
        <begin position="799"/>
        <end position="832"/>
    </location>
</feature>
<evidence type="ECO:0000256" key="2">
    <source>
        <dbReference type="PROSITE-ProRule" id="PRU00176"/>
    </source>
</evidence>
<feature type="compositionally biased region" description="Polar residues" evidence="3">
    <location>
        <begin position="837"/>
        <end position="850"/>
    </location>
</feature>
<evidence type="ECO:0000259" key="4">
    <source>
        <dbReference type="PROSITE" id="PS50102"/>
    </source>
</evidence>
<dbReference type="InterPro" id="IPR035979">
    <property type="entry name" value="RBD_domain_sf"/>
</dbReference>
<evidence type="ECO:0000256" key="1">
    <source>
        <dbReference type="ARBA" id="ARBA00022884"/>
    </source>
</evidence>
<dbReference type="EMBL" id="JAWDGP010000620">
    <property type="protein sequence ID" value="KAK3798829.1"/>
    <property type="molecule type" value="Genomic_DNA"/>
</dbReference>
<dbReference type="PROSITE" id="PS50102">
    <property type="entry name" value="RRM"/>
    <property type="match status" value="1"/>
</dbReference>
<feature type="compositionally biased region" description="Polar residues" evidence="3">
    <location>
        <begin position="773"/>
        <end position="794"/>
    </location>
</feature>
<protein>
    <recommendedName>
        <fullName evidence="4">RRM domain-containing protein</fullName>
    </recommendedName>
</protein>
<dbReference type="Pfam" id="PF00076">
    <property type="entry name" value="RRM_1"/>
    <property type="match status" value="1"/>
</dbReference>
<dbReference type="Gene3D" id="3.30.70.330">
    <property type="match status" value="1"/>
</dbReference>
<evidence type="ECO:0000313" key="5">
    <source>
        <dbReference type="EMBL" id="KAK3798829.1"/>
    </source>
</evidence>
<feature type="compositionally biased region" description="Basic and acidic residues" evidence="3">
    <location>
        <begin position="746"/>
        <end position="759"/>
    </location>
</feature>
<dbReference type="InterPro" id="IPR000504">
    <property type="entry name" value="RRM_dom"/>
</dbReference>
<feature type="region of interest" description="Disordered" evidence="3">
    <location>
        <begin position="126"/>
        <end position="154"/>
    </location>
</feature>
<organism evidence="5 6">
    <name type="scientific">Elysia crispata</name>
    <name type="common">lettuce slug</name>
    <dbReference type="NCBI Taxonomy" id="231223"/>
    <lineage>
        <taxon>Eukaryota</taxon>
        <taxon>Metazoa</taxon>
        <taxon>Spiralia</taxon>
        <taxon>Lophotrochozoa</taxon>
        <taxon>Mollusca</taxon>
        <taxon>Gastropoda</taxon>
        <taxon>Heterobranchia</taxon>
        <taxon>Euthyneura</taxon>
        <taxon>Panpulmonata</taxon>
        <taxon>Sacoglossa</taxon>
        <taxon>Placobranchoidea</taxon>
        <taxon>Plakobranchidae</taxon>
        <taxon>Elysia</taxon>
    </lineage>
</organism>
<dbReference type="CDD" id="cd00590">
    <property type="entry name" value="RRM_SF"/>
    <property type="match status" value="1"/>
</dbReference>
<keyword evidence="6" id="KW-1185">Reference proteome</keyword>
<name>A0AAE1B3P8_9GAST</name>
<feature type="domain" description="RRM" evidence="4">
    <location>
        <begin position="1542"/>
        <end position="1620"/>
    </location>
</feature>
<feature type="compositionally biased region" description="Basic and acidic residues" evidence="3">
    <location>
        <begin position="635"/>
        <end position="656"/>
    </location>
</feature>
<feature type="region of interest" description="Disordered" evidence="3">
    <location>
        <begin position="1240"/>
        <end position="1263"/>
    </location>
</feature>
<keyword evidence="1 2" id="KW-0694">RNA-binding</keyword>
<feature type="region of interest" description="Disordered" evidence="3">
    <location>
        <begin position="535"/>
        <end position="563"/>
    </location>
</feature>
<evidence type="ECO:0000313" key="6">
    <source>
        <dbReference type="Proteomes" id="UP001283361"/>
    </source>
</evidence>
<dbReference type="InterPro" id="IPR012677">
    <property type="entry name" value="Nucleotide-bd_a/b_plait_sf"/>
</dbReference>
<dbReference type="SUPFAM" id="SSF54928">
    <property type="entry name" value="RNA-binding domain, RBD"/>
    <property type="match status" value="1"/>
</dbReference>
<accession>A0AAE1B3P8</accession>
<dbReference type="Proteomes" id="UP001283361">
    <property type="component" value="Unassembled WGS sequence"/>
</dbReference>
<feature type="region of interest" description="Disordered" evidence="3">
    <location>
        <begin position="289"/>
        <end position="332"/>
    </location>
</feature>
<proteinExistence type="predicted"/>
<feature type="compositionally biased region" description="Polar residues" evidence="3">
    <location>
        <begin position="126"/>
        <end position="135"/>
    </location>
</feature>
<gene>
    <name evidence="5" type="ORF">RRG08_007186</name>
</gene>
<dbReference type="SMART" id="SM00360">
    <property type="entry name" value="RRM"/>
    <property type="match status" value="1"/>
</dbReference>
<dbReference type="GO" id="GO:0003723">
    <property type="term" value="F:RNA binding"/>
    <property type="evidence" value="ECO:0007669"/>
    <property type="project" value="UniProtKB-UniRule"/>
</dbReference>
<reference evidence="5" key="1">
    <citation type="journal article" date="2023" name="G3 (Bethesda)">
        <title>A reference genome for the long-term kleptoplast-retaining sea slug Elysia crispata morphotype clarki.</title>
        <authorList>
            <person name="Eastman K.E."/>
            <person name="Pendleton A.L."/>
            <person name="Shaikh M.A."/>
            <person name="Suttiyut T."/>
            <person name="Ogas R."/>
            <person name="Tomko P."/>
            <person name="Gavelis G."/>
            <person name="Widhalm J.R."/>
            <person name="Wisecaver J.H."/>
        </authorList>
    </citation>
    <scope>NUCLEOTIDE SEQUENCE</scope>
    <source>
        <strain evidence="5">ECLA1</strain>
    </source>
</reference>
<sequence>MLASDLFGEFRDYIKLIMLASDLFGEFRNYIKLIMLASDLFGEFRDYIKLIMLASDLFGEFRDYIKLIMLASDLFVQRLYQAHPTSLGPLWSVQRLCMILRLETAYSACIKLILLASDLFESETSPQVNGDSSRSSSHKLGVSAATADSESTLDKETLRRLSTLERKFQSYVGMRSEQAQREKIPEAGVVQDWPPVVGQFYPWPCRPELPEVFCSADPVTELNRFLYGLDSQSYDGYRDPRIILSNERKKFPNEVLPDTARAVHIAGFHSPTRAAGVAAPVGDAVADGEDIVGGRDNDGEFVEGDVLNSPGCLKSSSPLKPKEPRPGGAGTDRNVVAAAAEKLSELFDLSEMKPLYWLKRGQGMSAPPSPPPPTSETSASPQRASSEKQVAESKACAFQSPNSLRMSPDQQVLVFPARHWHGGSPINQGDLEFPSHDTAHYHQGFGMPHLLYLTPQVSPSGKPENILPPHGNMSPTQTENPQELFGLKQLICTCAKMNAGNEISPDISIKYFNNLRRPDVKIADGYEFPKASVTCEESRNPSSPDIHPQCPMPQAVSPSPALETGSEFKDVAVCHILDRISNMERLLAQQISAEKGILTQCLLEIQKLLRLDVIERETGKNSTWKESGQENGRSSADKEDKEMPRDQMRTEYRPEEISDGQRISFHGESGSSKTKCCQGDNEAPLFTGKKKRTRRNQTEKVGAKKSTGKKSVCQPAKNSADIHGKDLKTDPEEAPAPGKNQQPQGKELKRLDRNKDDPGRAATCGEYFPLTKDVTTSSCSSTGPWEDLASSSAPMSHHGKPDIPRCREEVQTGDHHKEKDGHVQEDTKDSHMGEVSLQRQLSSSPGSGYHQQNYQYSEMIERKLRKSFEQAQRAMLHMMIERLNVHLLKVSALASFDTTSSDTCQQQESKDQNCEEKLALKELLVSTEPSTAPPTCTEVNDADAVLTREQSKGKIYKEITTQTYDIDNPSDLPKRNPEITQQVTNETSHETYLPEFGVEPLIAITEGTQNTECTDRQSVGHLLLRQHKSAFRPVHKAKDASEKTPIKQAQQNLLLSEGHLLDNPIVKQVSPQKTHLTFSQLYARPSSATEFRLAAMQNVQPKNVENIQTKVQLLQHGIECPQLLQSPQTEPILLKQQQQKANLPRVLFSLPVQNRDDQTFENVVNVCSNEPAVICNNFLWDGLCEGDSQTPHGRLQIGHYYPCHPQTELFEQSGQYQHEFAGHNILSPLHQDQVLQPTQWPGQQNQHYQQQQQQQQQQSKTEQKLQQQGPYLLYQNVFEENVCPEQQLGSHTTYWLPHQDQEPQHLQHPQVDGQNYPQLLQVNHLNNPHEANSFIPERIPSCPKPNLPNSCPTVPFAGNRCVPLSPVQNWTPACNSNIWPTFSPSGASPFGASRNGSVQKNLPKRADLCMQPQPLDHAVCTKPAATDRAVCTQPHAPDHAVCTQPAAPDRAVCTQPAAPDRAVCTQPAAPDRAVCTQPAATDRAVCTQPAATDRAVCTNRSTGAQKEPVTKVEQSAGEPRKLLAIKRTASHGTRFRAKAADRTVCITNLPPQLAEMDLLNVLSKHGFVSKIYFIKHRTTGKFQGTAYVKFRECPEAESAVDALNNMTLEGQKVTAVLISKRPPRTVSCA</sequence>
<dbReference type="PANTHER" id="PTHR10352">
    <property type="entry name" value="EUKARYOTIC TRANSLATION INITIATION FACTOR 3 SUBUNIT G"/>
    <property type="match status" value="1"/>
</dbReference>
<evidence type="ECO:0000256" key="3">
    <source>
        <dbReference type="SAM" id="MobiDB-lite"/>
    </source>
</evidence>